<evidence type="ECO:0000313" key="3">
    <source>
        <dbReference type="Proteomes" id="UP000799764"/>
    </source>
</evidence>
<dbReference type="Proteomes" id="UP000799764">
    <property type="component" value="Unassembled WGS sequence"/>
</dbReference>
<feature type="transmembrane region" description="Helical" evidence="1">
    <location>
        <begin position="100"/>
        <end position="124"/>
    </location>
</feature>
<keyword evidence="1" id="KW-0812">Transmembrane</keyword>
<organism evidence="2 3">
    <name type="scientific">Karstenula rhodostoma CBS 690.94</name>
    <dbReference type="NCBI Taxonomy" id="1392251"/>
    <lineage>
        <taxon>Eukaryota</taxon>
        <taxon>Fungi</taxon>
        <taxon>Dikarya</taxon>
        <taxon>Ascomycota</taxon>
        <taxon>Pezizomycotina</taxon>
        <taxon>Dothideomycetes</taxon>
        <taxon>Pleosporomycetidae</taxon>
        <taxon>Pleosporales</taxon>
        <taxon>Massarineae</taxon>
        <taxon>Didymosphaeriaceae</taxon>
        <taxon>Karstenula</taxon>
    </lineage>
</organism>
<gene>
    <name evidence="2" type="ORF">P171DRAFT_56802</name>
</gene>
<accession>A0A9P4PDR7</accession>
<keyword evidence="3" id="KW-1185">Reference proteome</keyword>
<keyword evidence="1" id="KW-0472">Membrane</keyword>
<evidence type="ECO:0000313" key="2">
    <source>
        <dbReference type="EMBL" id="KAF2443169.1"/>
    </source>
</evidence>
<evidence type="ECO:0000256" key="1">
    <source>
        <dbReference type="SAM" id="Phobius"/>
    </source>
</evidence>
<sequence>MPGLLPRNFTPHQCLSMLGCLSMNQRPSTVQCLQAESHRQAQATSYHLRAEYDLGLDGTSSSLSNIEAFAHRISAQAHAHASSAAVENDPTKSSCSHGNLVLFTFTLARLLIGMCYLLNCIILQPCREPCPTSRR</sequence>
<name>A0A9P4PDR7_9PLEO</name>
<comment type="caution">
    <text evidence="2">The sequence shown here is derived from an EMBL/GenBank/DDBJ whole genome shotgun (WGS) entry which is preliminary data.</text>
</comment>
<dbReference type="EMBL" id="MU001503">
    <property type="protein sequence ID" value="KAF2443169.1"/>
    <property type="molecule type" value="Genomic_DNA"/>
</dbReference>
<protein>
    <submittedName>
        <fullName evidence="2">Uncharacterized protein</fullName>
    </submittedName>
</protein>
<proteinExistence type="predicted"/>
<reference evidence="2" key="1">
    <citation type="journal article" date="2020" name="Stud. Mycol.">
        <title>101 Dothideomycetes genomes: a test case for predicting lifestyles and emergence of pathogens.</title>
        <authorList>
            <person name="Haridas S."/>
            <person name="Albert R."/>
            <person name="Binder M."/>
            <person name="Bloem J."/>
            <person name="Labutti K."/>
            <person name="Salamov A."/>
            <person name="Andreopoulos B."/>
            <person name="Baker S."/>
            <person name="Barry K."/>
            <person name="Bills G."/>
            <person name="Bluhm B."/>
            <person name="Cannon C."/>
            <person name="Castanera R."/>
            <person name="Culley D."/>
            <person name="Daum C."/>
            <person name="Ezra D."/>
            <person name="Gonzalez J."/>
            <person name="Henrissat B."/>
            <person name="Kuo A."/>
            <person name="Liang C."/>
            <person name="Lipzen A."/>
            <person name="Lutzoni F."/>
            <person name="Magnuson J."/>
            <person name="Mondo S."/>
            <person name="Nolan M."/>
            <person name="Ohm R."/>
            <person name="Pangilinan J."/>
            <person name="Park H.-J."/>
            <person name="Ramirez L."/>
            <person name="Alfaro M."/>
            <person name="Sun H."/>
            <person name="Tritt A."/>
            <person name="Yoshinaga Y."/>
            <person name="Zwiers L.-H."/>
            <person name="Turgeon B."/>
            <person name="Goodwin S."/>
            <person name="Spatafora J."/>
            <person name="Crous P."/>
            <person name="Grigoriev I."/>
        </authorList>
    </citation>
    <scope>NUCLEOTIDE SEQUENCE</scope>
    <source>
        <strain evidence="2">CBS 690.94</strain>
    </source>
</reference>
<dbReference type="AlphaFoldDB" id="A0A9P4PDR7"/>
<dbReference type="PROSITE" id="PS51257">
    <property type="entry name" value="PROKAR_LIPOPROTEIN"/>
    <property type="match status" value="1"/>
</dbReference>
<keyword evidence="1" id="KW-1133">Transmembrane helix</keyword>